<keyword evidence="2" id="KW-1185">Reference proteome</keyword>
<dbReference type="GO" id="GO:0016757">
    <property type="term" value="F:glycosyltransferase activity"/>
    <property type="evidence" value="ECO:0007669"/>
    <property type="project" value="InterPro"/>
</dbReference>
<comment type="caution">
    <text evidence="1">The sequence shown here is derived from an EMBL/GenBank/DDBJ whole genome shotgun (WGS) entry which is preliminary data.</text>
</comment>
<name>A0A923RL04_9FIRM</name>
<dbReference type="Proteomes" id="UP000649345">
    <property type="component" value="Unassembled WGS sequence"/>
</dbReference>
<dbReference type="InterPro" id="IPR029044">
    <property type="entry name" value="Nucleotide-diphossugar_trans"/>
</dbReference>
<accession>A0A923RL04</accession>
<evidence type="ECO:0000313" key="2">
    <source>
        <dbReference type="Proteomes" id="UP000649345"/>
    </source>
</evidence>
<dbReference type="RefSeq" id="WP_186873341.1">
    <property type="nucleotide sequence ID" value="NZ_JACOOR010000002.1"/>
</dbReference>
<sequence>MKKRAIVTGGSKDQFPAIAVLIMQIANNCPDMADEIVIFHNGVEEEEQIRINKIFPCRFIEYTFPISDDGKFGRAVWHYFTFMLFCKYECFRLLDEYETILWTDYDVYILKNISELMEQKEYPAKFMTNTLTIKKFNENIYSHLDELKDVDLLYGLSISCGIFVLKDSFPNYKHFYEECIQLTMELSDSLSCAEEAVISILLQRNKIKVGHIPPEIYCVHPKNYHGGEEIKILHAAGNPKFWNGLYYEPWQILMKQWIKMGGEKVKNNRFMVKRLIRDVLPYGVVDYLMKRRER</sequence>
<dbReference type="SUPFAM" id="SSF53448">
    <property type="entry name" value="Nucleotide-diphospho-sugar transferases"/>
    <property type="match status" value="1"/>
</dbReference>
<dbReference type="EMBL" id="JACOOR010000002">
    <property type="protein sequence ID" value="MBC5658719.1"/>
    <property type="molecule type" value="Genomic_DNA"/>
</dbReference>
<dbReference type="Gene3D" id="3.90.550.10">
    <property type="entry name" value="Spore Coat Polysaccharide Biosynthesis Protein SpsA, Chain A"/>
    <property type="match status" value="1"/>
</dbReference>
<evidence type="ECO:0000313" key="1">
    <source>
        <dbReference type="EMBL" id="MBC5658719.1"/>
    </source>
</evidence>
<protein>
    <recommendedName>
        <fullName evidence="3">Glycosyl transferase</fullName>
    </recommendedName>
</protein>
<dbReference type="Pfam" id="PF01501">
    <property type="entry name" value="Glyco_transf_8"/>
    <property type="match status" value="1"/>
</dbReference>
<dbReference type="InterPro" id="IPR002495">
    <property type="entry name" value="Glyco_trans_8"/>
</dbReference>
<proteinExistence type="predicted"/>
<gene>
    <name evidence="1" type="ORF">H8S44_02885</name>
</gene>
<dbReference type="AlphaFoldDB" id="A0A923RL04"/>
<evidence type="ECO:0008006" key="3">
    <source>
        <dbReference type="Google" id="ProtNLM"/>
    </source>
</evidence>
<organism evidence="1 2">
    <name type="scientific">Anaerosacchariphilus hominis</name>
    <dbReference type="NCBI Taxonomy" id="2763017"/>
    <lineage>
        <taxon>Bacteria</taxon>
        <taxon>Bacillati</taxon>
        <taxon>Bacillota</taxon>
        <taxon>Clostridia</taxon>
        <taxon>Lachnospirales</taxon>
        <taxon>Lachnospiraceae</taxon>
        <taxon>Anaerosacchariphilus</taxon>
    </lineage>
</organism>
<reference evidence="1" key="1">
    <citation type="submission" date="2020-08" db="EMBL/GenBank/DDBJ databases">
        <title>Genome public.</title>
        <authorList>
            <person name="Liu C."/>
            <person name="Sun Q."/>
        </authorList>
    </citation>
    <scope>NUCLEOTIDE SEQUENCE</scope>
    <source>
        <strain evidence="1">NSJ-68</strain>
    </source>
</reference>